<proteinExistence type="predicted"/>
<keyword evidence="2" id="KW-1185">Reference proteome</keyword>
<gene>
    <name evidence="1" type="ORF">SEA_FORTUNATO_66</name>
</gene>
<name>A0A1D8EYI9_9CAUD</name>
<evidence type="ECO:0000313" key="1">
    <source>
        <dbReference type="EMBL" id="AOT27281.1"/>
    </source>
</evidence>
<evidence type="ECO:0000313" key="2">
    <source>
        <dbReference type="Proteomes" id="UP000222191"/>
    </source>
</evidence>
<organism evidence="1 2">
    <name type="scientific">Mycobacterium phage Fortunato</name>
    <dbReference type="NCBI Taxonomy" id="1882439"/>
    <lineage>
        <taxon>Viruses</taxon>
        <taxon>Duplodnaviria</taxon>
        <taxon>Heunggongvirae</taxon>
        <taxon>Uroviricota</taxon>
        <taxon>Caudoviricetes</taxon>
        <taxon>Bclasvirinae</taxon>
        <taxon>Coopervirus</taxon>
        <taxon>Coopervirus fortunato</taxon>
    </lineage>
</organism>
<dbReference type="Proteomes" id="UP000222191">
    <property type="component" value="Segment"/>
</dbReference>
<reference evidence="2" key="1">
    <citation type="submission" date="2016-07" db="EMBL/GenBank/DDBJ databases">
        <authorList>
            <person name="Edmondson J.L."/>
            <person name="Brown K.M."/>
            <person name="Clay L.G."/>
            <person name="Dean J.R."/>
            <person name="Godwin C.O."/>
            <person name="Hill N.P."/>
            <person name="Jones J."/>
            <person name="Jones M.B."/>
            <person name="Lynch M.K."/>
            <person name="Martin S."/>
            <person name="Roark C.M."/>
            <person name="Rogers R.G."/>
            <person name="Savage M.R."/>
            <person name="Schaal D.L."/>
            <person name="Thomason K.A."/>
            <person name="Woodall A.M."/>
            <person name="Plymale R."/>
            <person name="Reyna N."/>
            <person name="Garlena R.A."/>
            <person name="Russell D.A."/>
            <person name="Pope W.H."/>
            <person name="Jacobs-Sera D."/>
            <person name="Hendrix R.W."/>
            <person name="Hatfull G.F."/>
        </authorList>
    </citation>
    <scope>NUCLEOTIDE SEQUENCE [LARGE SCALE GENOMIC DNA]</scope>
</reference>
<accession>A0A1D8EYI9</accession>
<dbReference type="EMBL" id="KX589269">
    <property type="protein sequence ID" value="AOT27281.1"/>
    <property type="molecule type" value="Genomic_DNA"/>
</dbReference>
<protein>
    <submittedName>
        <fullName evidence="1">Uncharacterized protein</fullName>
    </submittedName>
</protein>
<sequence length="95" mass="10246">MIDTVTIEEQRGTKPITRARVDHATACYYPDSQRVVLVADKADFGAALRALTELRDHYGASTEPDPCTCAHGPTCWGRGDQQADTCATCGGYCPP</sequence>